<reference evidence="1 2" key="1">
    <citation type="journal article" date="2019" name="Sci. Rep.">
        <title>Orb-weaving spider Araneus ventricosus genome elucidates the spidroin gene catalogue.</title>
        <authorList>
            <person name="Kono N."/>
            <person name="Nakamura H."/>
            <person name="Ohtoshi R."/>
            <person name="Moran D.A.P."/>
            <person name="Shinohara A."/>
            <person name="Yoshida Y."/>
            <person name="Fujiwara M."/>
            <person name="Mori M."/>
            <person name="Tomita M."/>
            <person name="Arakawa K."/>
        </authorList>
    </citation>
    <scope>NUCLEOTIDE SEQUENCE [LARGE SCALE GENOMIC DNA]</scope>
</reference>
<evidence type="ECO:0000313" key="2">
    <source>
        <dbReference type="Proteomes" id="UP000499080"/>
    </source>
</evidence>
<gene>
    <name evidence="1" type="ORF">AVEN_253175_1</name>
</gene>
<sequence>MNRELLLALKSLSKIFTREGLLAIRLAFFSSSRQYSQHSATSSVDYIVITLGITLASYDQLQPPPVKIKVDMSFLSMSLDNSYRNVDFCEGELIIFGSEKAYERDPKRCLVEGKQIRFLQLKLETFLRFLAPWAGFTFNFLPPS</sequence>
<evidence type="ECO:0000313" key="1">
    <source>
        <dbReference type="EMBL" id="GBN44793.1"/>
    </source>
</evidence>
<dbReference type="EMBL" id="BGPR01010196">
    <property type="protein sequence ID" value="GBN44793.1"/>
    <property type="molecule type" value="Genomic_DNA"/>
</dbReference>
<protein>
    <submittedName>
        <fullName evidence="1">Uncharacterized protein</fullName>
    </submittedName>
</protein>
<organism evidence="1 2">
    <name type="scientific">Araneus ventricosus</name>
    <name type="common">Orbweaver spider</name>
    <name type="synonym">Epeira ventricosa</name>
    <dbReference type="NCBI Taxonomy" id="182803"/>
    <lineage>
        <taxon>Eukaryota</taxon>
        <taxon>Metazoa</taxon>
        <taxon>Ecdysozoa</taxon>
        <taxon>Arthropoda</taxon>
        <taxon>Chelicerata</taxon>
        <taxon>Arachnida</taxon>
        <taxon>Araneae</taxon>
        <taxon>Araneomorphae</taxon>
        <taxon>Entelegynae</taxon>
        <taxon>Araneoidea</taxon>
        <taxon>Araneidae</taxon>
        <taxon>Araneus</taxon>
    </lineage>
</organism>
<dbReference type="AlphaFoldDB" id="A0A4Y2P1G1"/>
<name>A0A4Y2P1G1_ARAVE</name>
<keyword evidence="2" id="KW-1185">Reference proteome</keyword>
<dbReference type="Proteomes" id="UP000499080">
    <property type="component" value="Unassembled WGS sequence"/>
</dbReference>
<proteinExistence type="predicted"/>
<comment type="caution">
    <text evidence="1">The sequence shown here is derived from an EMBL/GenBank/DDBJ whole genome shotgun (WGS) entry which is preliminary data.</text>
</comment>
<accession>A0A4Y2P1G1</accession>